<dbReference type="Proteomes" id="UP000002432">
    <property type="component" value="Chromosome"/>
</dbReference>
<proteinExistence type="predicted"/>
<accession>Q1IT30</accession>
<keyword evidence="6" id="KW-1185">Reference proteome</keyword>
<dbReference type="STRING" id="204669.Acid345_0967"/>
<dbReference type="PANTHER" id="PTHR44591:SF14">
    <property type="entry name" value="PROTEIN PILG"/>
    <property type="match status" value="1"/>
</dbReference>
<evidence type="ECO:0000256" key="3">
    <source>
        <dbReference type="PROSITE-ProRule" id="PRU00169"/>
    </source>
</evidence>
<dbReference type="SMART" id="SM00448">
    <property type="entry name" value="REC"/>
    <property type="match status" value="1"/>
</dbReference>
<dbReference type="KEGG" id="aba:Acid345_0967"/>
<dbReference type="PROSITE" id="PS50110">
    <property type="entry name" value="RESPONSE_REGULATORY"/>
    <property type="match status" value="1"/>
</dbReference>
<dbReference type="Pfam" id="PF00072">
    <property type="entry name" value="Response_reg"/>
    <property type="match status" value="1"/>
</dbReference>
<dbReference type="AlphaFoldDB" id="Q1IT30"/>
<dbReference type="HOGENOM" id="CLU_000445_69_8_0"/>
<protein>
    <submittedName>
        <fullName evidence="5">Response regulator receiver protein</fullName>
    </submittedName>
</protein>
<feature type="modified residue" description="4-aspartylphosphate" evidence="3">
    <location>
        <position position="55"/>
    </location>
</feature>
<dbReference type="InterPro" id="IPR011006">
    <property type="entry name" value="CheY-like_superfamily"/>
</dbReference>
<dbReference type="EnsemblBacteria" id="ABF39970">
    <property type="protein sequence ID" value="ABF39970"/>
    <property type="gene ID" value="Acid345_0967"/>
</dbReference>
<dbReference type="EMBL" id="CP000360">
    <property type="protein sequence ID" value="ABF39970.1"/>
    <property type="molecule type" value="Genomic_DNA"/>
</dbReference>
<reference evidence="5 6" key="1">
    <citation type="journal article" date="2009" name="Appl. Environ. Microbiol.">
        <title>Three genomes from the phylum Acidobacteria provide insight into the lifestyles of these microorganisms in soils.</title>
        <authorList>
            <person name="Ward N.L."/>
            <person name="Challacombe J.F."/>
            <person name="Janssen P.H."/>
            <person name="Henrissat B."/>
            <person name="Coutinho P.M."/>
            <person name="Wu M."/>
            <person name="Xie G."/>
            <person name="Haft D.H."/>
            <person name="Sait M."/>
            <person name="Badger J."/>
            <person name="Barabote R.D."/>
            <person name="Bradley B."/>
            <person name="Brettin T.S."/>
            <person name="Brinkac L.M."/>
            <person name="Bruce D."/>
            <person name="Creasy T."/>
            <person name="Daugherty S.C."/>
            <person name="Davidsen T.M."/>
            <person name="DeBoy R.T."/>
            <person name="Detter J.C."/>
            <person name="Dodson R.J."/>
            <person name="Durkin A.S."/>
            <person name="Ganapathy A."/>
            <person name="Gwinn-Giglio M."/>
            <person name="Han C.S."/>
            <person name="Khouri H."/>
            <person name="Kiss H."/>
            <person name="Kothari S.P."/>
            <person name="Madupu R."/>
            <person name="Nelson K.E."/>
            <person name="Nelson W.C."/>
            <person name="Paulsen I."/>
            <person name="Penn K."/>
            <person name="Ren Q."/>
            <person name="Rosovitz M.J."/>
            <person name="Selengut J.D."/>
            <person name="Shrivastava S."/>
            <person name="Sullivan S.A."/>
            <person name="Tapia R."/>
            <person name="Thompson L.S."/>
            <person name="Watkins K.L."/>
            <person name="Yang Q."/>
            <person name="Yu C."/>
            <person name="Zafar N."/>
            <person name="Zhou L."/>
            <person name="Kuske C.R."/>
        </authorList>
    </citation>
    <scope>NUCLEOTIDE SEQUENCE [LARGE SCALE GENOMIC DNA]</scope>
    <source>
        <strain evidence="5 6">Ellin345</strain>
    </source>
</reference>
<dbReference type="eggNOG" id="COG0784">
    <property type="taxonomic scope" value="Bacteria"/>
</dbReference>
<dbReference type="InterPro" id="IPR001789">
    <property type="entry name" value="Sig_transdc_resp-reg_receiver"/>
</dbReference>
<dbReference type="OrthoDB" id="9801101at2"/>
<dbReference type="SUPFAM" id="SSF52172">
    <property type="entry name" value="CheY-like"/>
    <property type="match status" value="1"/>
</dbReference>
<evidence type="ECO:0000256" key="1">
    <source>
        <dbReference type="ARBA" id="ARBA00022553"/>
    </source>
</evidence>
<evidence type="ECO:0000313" key="6">
    <source>
        <dbReference type="Proteomes" id="UP000002432"/>
    </source>
</evidence>
<evidence type="ECO:0000256" key="2">
    <source>
        <dbReference type="ARBA" id="ARBA00023012"/>
    </source>
</evidence>
<dbReference type="InterPro" id="IPR050595">
    <property type="entry name" value="Bact_response_regulator"/>
</dbReference>
<name>Q1IT30_KORVE</name>
<dbReference type="GO" id="GO:0000160">
    <property type="term" value="P:phosphorelay signal transduction system"/>
    <property type="evidence" value="ECO:0007669"/>
    <property type="project" value="UniProtKB-KW"/>
</dbReference>
<keyword evidence="1 3" id="KW-0597">Phosphoprotein</keyword>
<organism evidence="5 6">
    <name type="scientific">Koribacter versatilis (strain Ellin345)</name>
    <dbReference type="NCBI Taxonomy" id="204669"/>
    <lineage>
        <taxon>Bacteria</taxon>
        <taxon>Pseudomonadati</taxon>
        <taxon>Acidobacteriota</taxon>
        <taxon>Terriglobia</taxon>
        <taxon>Terriglobales</taxon>
        <taxon>Candidatus Korobacteraceae</taxon>
        <taxon>Candidatus Korobacter</taxon>
    </lineage>
</organism>
<dbReference type="Gene3D" id="3.40.50.2300">
    <property type="match status" value="1"/>
</dbReference>
<dbReference type="PANTHER" id="PTHR44591">
    <property type="entry name" value="STRESS RESPONSE REGULATOR PROTEIN 1"/>
    <property type="match status" value="1"/>
</dbReference>
<keyword evidence="2" id="KW-0902">Two-component regulatory system</keyword>
<evidence type="ECO:0000313" key="5">
    <source>
        <dbReference type="EMBL" id="ABF39970.1"/>
    </source>
</evidence>
<dbReference type="RefSeq" id="WP_011521772.1">
    <property type="nucleotide sequence ID" value="NC_008009.1"/>
</dbReference>
<dbReference type="CDD" id="cd00156">
    <property type="entry name" value="REC"/>
    <property type="match status" value="1"/>
</dbReference>
<sequence length="145" mass="16105">MKPKRTILCVDDNEQSLSIRKVMLETRGYRVITTHNGREALDFIRRGGIDLLLTDLVMPELDGNELIRKAKELSPFTPAILFSGHTKFITTDSQADLFLPKGAHAPIELLERIRLMLVRKRGPKRPATSVPIEIAAHVGASPGIA</sequence>
<gene>
    <name evidence="5" type="ordered locus">Acid345_0967</name>
</gene>
<feature type="domain" description="Response regulatory" evidence="4">
    <location>
        <begin position="6"/>
        <end position="116"/>
    </location>
</feature>
<evidence type="ECO:0000259" key="4">
    <source>
        <dbReference type="PROSITE" id="PS50110"/>
    </source>
</evidence>